<protein>
    <submittedName>
        <fullName evidence="1">DNA polymerase III subunit delta</fullName>
    </submittedName>
</protein>
<gene>
    <name evidence="1" type="ORF">AAK873_01720</name>
</gene>
<comment type="caution">
    <text evidence="1">The sequence shown here is derived from an EMBL/GenBank/DDBJ whole genome shotgun (WGS) entry which is preliminary data.</text>
</comment>
<evidence type="ECO:0000313" key="1">
    <source>
        <dbReference type="EMBL" id="MEY8244333.1"/>
    </source>
</evidence>
<sequence>MKFSDIPSHQTAKERLRAMIDNDRIPHAVLLEGPAGIGKFALARATAQYIHCENRTDGDSCGVCPSCVQHQSFNHIDTHFVFPIVKKKSGQTTLCDDYIDEWRDYLSQNPYMDFQNWMTALGSPTSQPTIYVDESDALIRKLNYTSHAARYKVALIWLPERLHESAANKLLKQIEEPYSDTIFILVSNEAKKILPTIYSRTQRIELKRLADNIIADDLTKNFSVDPADAMALAHIAEGNMIKAHNSLNLSRENHLFLDLFMTLMRQAYQRHVKELKEWSAEVAALGREQELRFVEYCQRLIRENFIYNINRPELNYMNREEAIFSSKFARFINERNVQNIMAELDNAYTDIAGNGNGKIVLFDLAVKMIILLKT</sequence>
<name>A0ABV4CSG9_9BACT</name>
<organism evidence="1 2">
    <name type="scientific">Heminiphilus faecis</name>
    <dbReference type="NCBI Taxonomy" id="2601703"/>
    <lineage>
        <taxon>Bacteria</taxon>
        <taxon>Pseudomonadati</taxon>
        <taxon>Bacteroidota</taxon>
        <taxon>Bacteroidia</taxon>
        <taxon>Bacteroidales</taxon>
        <taxon>Muribaculaceae</taxon>
        <taxon>Heminiphilus</taxon>
    </lineage>
</organism>
<accession>A0ABV4CSG9</accession>
<reference evidence="1 2" key="1">
    <citation type="submission" date="2024-03" db="EMBL/GenBank/DDBJ databases">
        <title>Mouse gut bacterial collection (mGBC) of GemPharmatech.</title>
        <authorList>
            <person name="He Y."/>
            <person name="Dong L."/>
            <person name="Wu D."/>
            <person name="Gao X."/>
            <person name="Lin Z."/>
        </authorList>
    </citation>
    <scope>NUCLEOTIDE SEQUENCE [LARGE SCALE GENOMIC DNA]</scope>
    <source>
        <strain evidence="1 2">54-13</strain>
    </source>
</reference>
<dbReference type="Pfam" id="PF13177">
    <property type="entry name" value="DNA_pol3_delta2"/>
    <property type="match status" value="1"/>
</dbReference>
<dbReference type="EMBL" id="JBCLPP010000003">
    <property type="protein sequence ID" value="MEY8244333.1"/>
    <property type="molecule type" value="Genomic_DNA"/>
</dbReference>
<dbReference type="SUPFAM" id="SSF52540">
    <property type="entry name" value="P-loop containing nucleoside triphosphate hydrolases"/>
    <property type="match status" value="1"/>
</dbReference>
<dbReference type="PANTHER" id="PTHR11669:SF8">
    <property type="entry name" value="DNA POLYMERASE III SUBUNIT DELTA"/>
    <property type="match status" value="1"/>
</dbReference>
<proteinExistence type="predicted"/>
<dbReference type="InterPro" id="IPR027417">
    <property type="entry name" value="P-loop_NTPase"/>
</dbReference>
<dbReference type="Proteomes" id="UP001565200">
    <property type="component" value="Unassembled WGS sequence"/>
</dbReference>
<dbReference type="RefSeq" id="WP_369863139.1">
    <property type="nucleotide sequence ID" value="NZ_JBCLPP010000003.1"/>
</dbReference>
<dbReference type="InterPro" id="IPR050238">
    <property type="entry name" value="DNA_Rep/Repair_Clamp_Loader"/>
</dbReference>
<dbReference type="Gene3D" id="3.40.50.300">
    <property type="entry name" value="P-loop containing nucleotide triphosphate hydrolases"/>
    <property type="match status" value="1"/>
</dbReference>
<evidence type="ECO:0000313" key="2">
    <source>
        <dbReference type="Proteomes" id="UP001565200"/>
    </source>
</evidence>
<keyword evidence="2" id="KW-1185">Reference proteome</keyword>
<dbReference type="PANTHER" id="PTHR11669">
    <property type="entry name" value="REPLICATION FACTOR C / DNA POLYMERASE III GAMMA-TAU SUBUNIT"/>
    <property type="match status" value="1"/>
</dbReference>